<dbReference type="PRINTS" id="PR00153">
    <property type="entry name" value="CSAPPISMRASE"/>
</dbReference>
<dbReference type="GO" id="GO:0005737">
    <property type="term" value="C:cytoplasm"/>
    <property type="evidence" value="ECO:0007669"/>
    <property type="project" value="TreeGrafter"/>
</dbReference>
<keyword evidence="3 4" id="KW-0413">Isomerase</keyword>
<keyword evidence="5" id="KW-0812">Transmembrane</keyword>
<dbReference type="Proteomes" id="UP000247409">
    <property type="component" value="Unassembled WGS sequence"/>
</dbReference>
<dbReference type="OrthoDB" id="3423at2759"/>
<dbReference type="GO" id="GO:0016018">
    <property type="term" value="F:cyclosporin A binding"/>
    <property type="evidence" value="ECO:0007669"/>
    <property type="project" value="TreeGrafter"/>
</dbReference>
<dbReference type="PANTHER" id="PTHR11071:SF561">
    <property type="entry name" value="PEPTIDYL-PROLYL CIS-TRANS ISOMERASE D-RELATED"/>
    <property type="match status" value="1"/>
</dbReference>
<dbReference type="GO" id="GO:0003755">
    <property type="term" value="F:peptidyl-prolyl cis-trans isomerase activity"/>
    <property type="evidence" value="ECO:0007669"/>
    <property type="project" value="UniProtKB-UniRule"/>
</dbReference>
<dbReference type="GO" id="GO:0006457">
    <property type="term" value="P:protein folding"/>
    <property type="evidence" value="ECO:0007669"/>
    <property type="project" value="TreeGrafter"/>
</dbReference>
<dbReference type="InterPro" id="IPR029000">
    <property type="entry name" value="Cyclophilin-like_dom_sf"/>
</dbReference>
<evidence type="ECO:0000259" key="6">
    <source>
        <dbReference type="PROSITE" id="PS50072"/>
    </source>
</evidence>
<name>A0A2V3INE0_9FLOR</name>
<comment type="catalytic activity">
    <reaction evidence="1 4">
        <text>[protein]-peptidylproline (omega=180) = [protein]-peptidylproline (omega=0)</text>
        <dbReference type="Rhea" id="RHEA:16237"/>
        <dbReference type="Rhea" id="RHEA-COMP:10747"/>
        <dbReference type="Rhea" id="RHEA-COMP:10748"/>
        <dbReference type="ChEBI" id="CHEBI:83833"/>
        <dbReference type="ChEBI" id="CHEBI:83834"/>
        <dbReference type="EC" id="5.2.1.8"/>
    </reaction>
</comment>
<comment type="similarity">
    <text evidence="4">Belongs to the cyclophilin-type PPIase family.</text>
</comment>
<accession>A0A2V3INE0</accession>
<keyword evidence="5" id="KW-0472">Membrane</keyword>
<dbReference type="Gene3D" id="2.40.100.10">
    <property type="entry name" value="Cyclophilin-like"/>
    <property type="match status" value="1"/>
</dbReference>
<sequence length="181" mass="19107">MPTMSVQSIMEAISRRGLINNLITAGFIGVGLWILATPADKMVPATSASTGKLMDPADGRVTTKVFMDVSIGGEPAGRIVLGLFGDDLPRTVENFKKLSTGEMGFGYKGSIVHRTIKNFMAQGGDFTKANGTGGKSIYGSKFKDEGFKFSHSSAGAVSMANSGPDTNGSQFFITYGTCVVW</sequence>
<dbReference type="PANTHER" id="PTHR11071">
    <property type="entry name" value="PEPTIDYL-PROLYL CIS-TRANS ISOMERASE"/>
    <property type="match status" value="1"/>
</dbReference>
<evidence type="ECO:0000256" key="2">
    <source>
        <dbReference type="ARBA" id="ARBA00023110"/>
    </source>
</evidence>
<evidence type="ECO:0000313" key="8">
    <source>
        <dbReference type="Proteomes" id="UP000247409"/>
    </source>
</evidence>
<dbReference type="AlphaFoldDB" id="A0A2V3INE0"/>
<protein>
    <recommendedName>
        <fullName evidence="4">Peptidyl-prolyl cis-trans isomerase</fullName>
        <shortName evidence="4">PPIase</shortName>
        <ecNumber evidence="4">5.2.1.8</ecNumber>
    </recommendedName>
</protein>
<dbReference type="InterPro" id="IPR002130">
    <property type="entry name" value="Cyclophilin-type_PPIase_dom"/>
</dbReference>
<dbReference type="EC" id="5.2.1.8" evidence="4"/>
<proteinExistence type="inferred from homology"/>
<dbReference type="PROSITE" id="PS50072">
    <property type="entry name" value="CSA_PPIASE_2"/>
    <property type="match status" value="1"/>
</dbReference>
<dbReference type="SUPFAM" id="SSF50891">
    <property type="entry name" value="Cyclophilin-like"/>
    <property type="match status" value="1"/>
</dbReference>
<keyword evidence="5" id="KW-1133">Transmembrane helix</keyword>
<dbReference type="FunFam" id="2.40.100.10:FF:000025">
    <property type="entry name" value="Peptidyl-prolyl cis-trans isomerase CYP19-2"/>
    <property type="match status" value="1"/>
</dbReference>
<gene>
    <name evidence="7" type="ORF">BWQ96_06695</name>
</gene>
<evidence type="ECO:0000256" key="3">
    <source>
        <dbReference type="ARBA" id="ARBA00023235"/>
    </source>
</evidence>
<keyword evidence="8" id="KW-1185">Reference proteome</keyword>
<organism evidence="7 8">
    <name type="scientific">Gracilariopsis chorda</name>
    <dbReference type="NCBI Taxonomy" id="448386"/>
    <lineage>
        <taxon>Eukaryota</taxon>
        <taxon>Rhodophyta</taxon>
        <taxon>Florideophyceae</taxon>
        <taxon>Rhodymeniophycidae</taxon>
        <taxon>Gracilariales</taxon>
        <taxon>Gracilariaceae</taxon>
        <taxon>Gracilariopsis</taxon>
    </lineage>
</organism>
<evidence type="ECO:0000256" key="4">
    <source>
        <dbReference type="RuleBase" id="RU363019"/>
    </source>
</evidence>
<evidence type="ECO:0000313" key="7">
    <source>
        <dbReference type="EMBL" id="PXF43583.1"/>
    </source>
</evidence>
<dbReference type="STRING" id="448386.A0A2V3INE0"/>
<comment type="caution">
    <text evidence="7">The sequence shown here is derived from an EMBL/GenBank/DDBJ whole genome shotgun (WGS) entry which is preliminary data.</text>
</comment>
<dbReference type="EMBL" id="NBIV01000119">
    <property type="protein sequence ID" value="PXF43583.1"/>
    <property type="molecule type" value="Genomic_DNA"/>
</dbReference>
<feature type="domain" description="PPIase cyclophilin-type" evidence="6">
    <location>
        <begin position="66"/>
        <end position="181"/>
    </location>
</feature>
<dbReference type="Pfam" id="PF00160">
    <property type="entry name" value="Pro_isomerase"/>
    <property type="match status" value="1"/>
</dbReference>
<evidence type="ECO:0000256" key="5">
    <source>
        <dbReference type="SAM" id="Phobius"/>
    </source>
</evidence>
<feature type="transmembrane region" description="Helical" evidence="5">
    <location>
        <begin position="18"/>
        <end position="36"/>
    </location>
</feature>
<comment type="function">
    <text evidence="4">PPIases accelerate the folding of proteins. It catalyzes the cis-trans isomerization of proline imidic peptide bonds in oligopeptides.</text>
</comment>
<reference evidence="7 8" key="1">
    <citation type="journal article" date="2018" name="Mol. Biol. Evol.">
        <title>Analysis of the draft genome of the red seaweed Gracilariopsis chorda provides insights into genome size evolution in Rhodophyta.</title>
        <authorList>
            <person name="Lee J."/>
            <person name="Yang E.C."/>
            <person name="Graf L."/>
            <person name="Yang J.H."/>
            <person name="Qiu H."/>
            <person name="Zel Zion U."/>
            <person name="Chan C.X."/>
            <person name="Stephens T.G."/>
            <person name="Weber A.P.M."/>
            <person name="Boo G.H."/>
            <person name="Boo S.M."/>
            <person name="Kim K.M."/>
            <person name="Shin Y."/>
            <person name="Jung M."/>
            <person name="Lee S.J."/>
            <person name="Yim H.S."/>
            <person name="Lee J.H."/>
            <person name="Bhattacharya D."/>
            <person name="Yoon H.S."/>
        </authorList>
    </citation>
    <scope>NUCLEOTIDE SEQUENCE [LARGE SCALE GENOMIC DNA]</scope>
    <source>
        <strain evidence="7 8">SKKU-2015</strain>
        <tissue evidence="7">Whole body</tissue>
    </source>
</reference>
<evidence type="ECO:0000256" key="1">
    <source>
        <dbReference type="ARBA" id="ARBA00000971"/>
    </source>
</evidence>
<keyword evidence="2 4" id="KW-0697">Rotamase</keyword>